<reference evidence="15 16" key="1">
    <citation type="submission" date="2016-11" db="EMBL/GenBank/DDBJ databases">
        <title>Draft Genome Sequences of Nine Cyanobacterial Strains from Diverse Habitats.</title>
        <authorList>
            <person name="Zhu T."/>
            <person name="Hou S."/>
            <person name="Lu X."/>
            <person name="Hess W.R."/>
        </authorList>
    </citation>
    <scope>NUCLEOTIDE SEQUENCE [LARGE SCALE GENOMIC DNA]</scope>
    <source>
        <strain evidence="15 16">NIES-30</strain>
    </source>
</reference>
<evidence type="ECO:0000256" key="5">
    <source>
        <dbReference type="ARBA" id="ARBA00022475"/>
    </source>
</evidence>
<evidence type="ECO:0000256" key="11">
    <source>
        <dbReference type="ARBA" id="ARBA00023201"/>
    </source>
</evidence>
<accession>A0A1U7J897</accession>
<feature type="transmembrane region" description="Helical" evidence="13">
    <location>
        <begin position="55"/>
        <end position="74"/>
    </location>
</feature>
<feature type="domain" description="Cation/H+ exchanger transmembrane" evidence="14">
    <location>
        <begin position="41"/>
        <end position="415"/>
    </location>
</feature>
<keyword evidence="16" id="KW-1185">Reference proteome</keyword>
<dbReference type="InterPro" id="IPR018422">
    <property type="entry name" value="Cation/H_exchanger_CPA1"/>
</dbReference>
<keyword evidence="8" id="KW-0915">Sodium</keyword>
<evidence type="ECO:0000256" key="3">
    <source>
        <dbReference type="ARBA" id="ARBA00022448"/>
    </source>
</evidence>
<keyword evidence="6 13" id="KW-0812">Transmembrane</keyword>
<dbReference type="Proteomes" id="UP000185557">
    <property type="component" value="Unassembled WGS sequence"/>
</dbReference>
<feature type="coiled-coil region" evidence="12">
    <location>
        <begin position="464"/>
        <end position="491"/>
    </location>
</feature>
<evidence type="ECO:0000256" key="13">
    <source>
        <dbReference type="SAM" id="Phobius"/>
    </source>
</evidence>
<evidence type="ECO:0000256" key="6">
    <source>
        <dbReference type="ARBA" id="ARBA00022692"/>
    </source>
</evidence>
<feature type="transmembrane region" description="Helical" evidence="13">
    <location>
        <begin position="109"/>
        <end position="128"/>
    </location>
</feature>
<dbReference type="PANTHER" id="PTHR10110">
    <property type="entry name" value="SODIUM/HYDROGEN EXCHANGER"/>
    <property type="match status" value="1"/>
</dbReference>
<evidence type="ECO:0000313" key="16">
    <source>
        <dbReference type="Proteomes" id="UP000185557"/>
    </source>
</evidence>
<feature type="transmembrane region" description="Helical" evidence="13">
    <location>
        <begin position="134"/>
        <end position="156"/>
    </location>
</feature>
<keyword evidence="3" id="KW-0813">Transport</keyword>
<keyword evidence="4" id="KW-0050">Antiport</keyword>
<proteinExistence type="inferred from homology"/>
<keyword evidence="7 13" id="KW-1133">Transmembrane helix</keyword>
<dbReference type="InterPro" id="IPR004709">
    <property type="entry name" value="NaH_exchanger"/>
</dbReference>
<dbReference type="Gene3D" id="6.10.140.1330">
    <property type="match status" value="1"/>
</dbReference>
<feature type="transmembrane region" description="Helical" evidence="13">
    <location>
        <begin position="292"/>
        <end position="312"/>
    </location>
</feature>
<comment type="subcellular location">
    <subcellularLocation>
        <location evidence="1">Cell membrane</location>
        <topology evidence="1">Multi-pass membrane protein</topology>
    </subcellularLocation>
</comment>
<evidence type="ECO:0000256" key="9">
    <source>
        <dbReference type="ARBA" id="ARBA00023065"/>
    </source>
</evidence>
<protein>
    <submittedName>
        <fullName evidence="15">Sodium:proton antiporter</fullName>
    </submittedName>
</protein>
<dbReference type="GO" id="GO:0051453">
    <property type="term" value="P:regulation of intracellular pH"/>
    <property type="evidence" value="ECO:0007669"/>
    <property type="project" value="TreeGrafter"/>
</dbReference>
<keyword evidence="12" id="KW-0175">Coiled coil</keyword>
<evidence type="ECO:0000256" key="12">
    <source>
        <dbReference type="SAM" id="Coils"/>
    </source>
</evidence>
<keyword evidence="10 13" id="KW-0472">Membrane</keyword>
<evidence type="ECO:0000259" key="14">
    <source>
        <dbReference type="Pfam" id="PF00999"/>
    </source>
</evidence>
<dbReference type="EMBL" id="MRCG01000003">
    <property type="protein sequence ID" value="OKH49455.1"/>
    <property type="molecule type" value="Genomic_DNA"/>
</dbReference>
<evidence type="ECO:0000256" key="2">
    <source>
        <dbReference type="ARBA" id="ARBA00007367"/>
    </source>
</evidence>
<dbReference type="GO" id="GO:0098719">
    <property type="term" value="P:sodium ion import across plasma membrane"/>
    <property type="evidence" value="ECO:0007669"/>
    <property type="project" value="TreeGrafter"/>
</dbReference>
<dbReference type="STRING" id="549789.NIES30_06300"/>
<evidence type="ECO:0000256" key="4">
    <source>
        <dbReference type="ARBA" id="ARBA00022449"/>
    </source>
</evidence>
<evidence type="ECO:0000256" key="10">
    <source>
        <dbReference type="ARBA" id="ARBA00023136"/>
    </source>
</evidence>
<dbReference type="GO" id="GO:0005886">
    <property type="term" value="C:plasma membrane"/>
    <property type="evidence" value="ECO:0007669"/>
    <property type="project" value="UniProtKB-SubCell"/>
</dbReference>
<dbReference type="GO" id="GO:0015386">
    <property type="term" value="F:potassium:proton antiporter activity"/>
    <property type="evidence" value="ECO:0007669"/>
    <property type="project" value="TreeGrafter"/>
</dbReference>
<evidence type="ECO:0000256" key="1">
    <source>
        <dbReference type="ARBA" id="ARBA00004651"/>
    </source>
</evidence>
<sequence length="537" mass="58626">MDLFLTIEPLLEDPSLLLEDPAIEEHLRQFCLVLSVSLGVATLSRVFSVLRNIPYTLLLLLVGLGLAVLDVRLINLSPQLILFIFLPPLLFEAAWNLNWKSLKQFAVPVVLYAIVGVVICVASLVWGLQTFAGASLATALLVGASLSATDPVSVVALFRELGVDKKLTTVMEGESLFNDGVAVVAFNLLLGIALGLEQFDVSVTIARFLVFAGVGISIGGLIGFGLSFLTQRFDIPLVEQSLTLVSAYGTYLVAEELGGSGVIAVVTTGLILGNFGSRIGMNPRTRLVVSEFWEFLSFFINSIVFLLIGDQANFAELVNELDKIAIAIVLMIMARAISIYGLGYISNVVTGPEMDLPLKGQTVLWWGGLRGSVSVALALSVPAVLGDRQEIISIVFGVMLFTLLVQGLTTKPLLEYLGLLGDQPLRVEYSQMTAHRVALTRVMQRLDEMQANEEFDPEFVGYQMALVQGELNEVKQKLATLEQQNDSIREYASNQMREELLAIESDTYAEFIRAGQLKNTLTPLMEEVLPDRLGEVH</sequence>
<dbReference type="GO" id="GO:0015385">
    <property type="term" value="F:sodium:proton antiporter activity"/>
    <property type="evidence" value="ECO:0007669"/>
    <property type="project" value="InterPro"/>
</dbReference>
<feature type="transmembrane region" description="Helical" evidence="13">
    <location>
        <begin position="80"/>
        <end position="97"/>
    </location>
</feature>
<evidence type="ECO:0000313" key="15">
    <source>
        <dbReference type="EMBL" id="OKH49455.1"/>
    </source>
</evidence>
<keyword evidence="11" id="KW-0739">Sodium transport</keyword>
<dbReference type="AlphaFoldDB" id="A0A1U7J897"/>
<dbReference type="InterPro" id="IPR006153">
    <property type="entry name" value="Cation/H_exchanger_TM"/>
</dbReference>
<name>A0A1U7J897_9CYAN</name>
<keyword evidence="9" id="KW-0406">Ion transport</keyword>
<dbReference type="PANTHER" id="PTHR10110:SF195">
    <property type="entry name" value="NA(+)_H(+) ANTIPORTER NHAS2"/>
    <property type="match status" value="1"/>
</dbReference>
<comment type="caution">
    <text evidence="15">The sequence shown here is derived from an EMBL/GenBank/DDBJ whole genome shotgun (WGS) entry which is preliminary data.</text>
</comment>
<feature type="transmembrane region" description="Helical" evidence="13">
    <location>
        <begin position="324"/>
        <end position="343"/>
    </location>
</feature>
<dbReference type="PRINTS" id="PR01084">
    <property type="entry name" value="NAHEXCHNGR"/>
</dbReference>
<organism evidence="15 16">
    <name type="scientific">Phormidium tenue NIES-30</name>
    <dbReference type="NCBI Taxonomy" id="549789"/>
    <lineage>
        <taxon>Bacteria</taxon>
        <taxon>Bacillati</taxon>
        <taxon>Cyanobacteriota</taxon>
        <taxon>Cyanophyceae</taxon>
        <taxon>Oscillatoriophycideae</taxon>
        <taxon>Oscillatoriales</taxon>
        <taxon>Oscillatoriaceae</taxon>
        <taxon>Phormidium</taxon>
    </lineage>
</organism>
<feature type="transmembrane region" description="Helical" evidence="13">
    <location>
        <begin position="391"/>
        <end position="409"/>
    </location>
</feature>
<evidence type="ECO:0000256" key="7">
    <source>
        <dbReference type="ARBA" id="ARBA00022989"/>
    </source>
</evidence>
<evidence type="ECO:0000256" key="8">
    <source>
        <dbReference type="ARBA" id="ARBA00023053"/>
    </source>
</evidence>
<dbReference type="Pfam" id="PF00999">
    <property type="entry name" value="Na_H_Exchanger"/>
    <property type="match status" value="1"/>
</dbReference>
<dbReference type="OrthoDB" id="154752at2"/>
<keyword evidence="5" id="KW-1003">Cell membrane</keyword>
<feature type="transmembrane region" description="Helical" evidence="13">
    <location>
        <begin position="208"/>
        <end position="229"/>
    </location>
</feature>
<feature type="transmembrane region" description="Helical" evidence="13">
    <location>
        <begin position="250"/>
        <end position="272"/>
    </location>
</feature>
<feature type="transmembrane region" description="Helical" evidence="13">
    <location>
        <begin position="176"/>
        <end position="196"/>
    </location>
</feature>
<comment type="similarity">
    <text evidence="2">Belongs to the monovalent cation:proton antiporter 1 (CPA1) transporter (TC 2.A.36) family.</text>
</comment>
<gene>
    <name evidence="15" type="ORF">NIES30_06300</name>
</gene>
<dbReference type="RefSeq" id="WP_073607562.1">
    <property type="nucleotide sequence ID" value="NZ_MRCG01000003.1"/>
</dbReference>